<comment type="similarity">
    <text evidence="1">Belongs to the SlyX family.</text>
</comment>
<dbReference type="RefSeq" id="WP_183395821.1">
    <property type="nucleotide sequence ID" value="NZ_JACIDR010000004.1"/>
</dbReference>
<dbReference type="Proteomes" id="UP000528964">
    <property type="component" value="Unassembled WGS sequence"/>
</dbReference>
<dbReference type="PANTHER" id="PTHR36508">
    <property type="entry name" value="PROTEIN SLYX"/>
    <property type="match status" value="1"/>
</dbReference>
<dbReference type="EMBL" id="JACIDR010000004">
    <property type="protein sequence ID" value="MBB3973956.1"/>
    <property type="molecule type" value="Genomic_DNA"/>
</dbReference>
<dbReference type="InterPro" id="IPR007236">
    <property type="entry name" value="SlyX"/>
</dbReference>
<dbReference type="Pfam" id="PF04102">
    <property type="entry name" value="SlyX"/>
    <property type="match status" value="1"/>
</dbReference>
<feature type="coiled-coil region" evidence="2">
    <location>
        <begin position="12"/>
        <end position="60"/>
    </location>
</feature>
<dbReference type="HAMAP" id="MF_00715">
    <property type="entry name" value="SlyX"/>
    <property type="match status" value="1"/>
</dbReference>
<dbReference type="AlphaFoldDB" id="A0A7W6CZK1"/>
<evidence type="ECO:0000313" key="3">
    <source>
        <dbReference type="EMBL" id="MBB3973956.1"/>
    </source>
</evidence>
<dbReference type="Gene3D" id="1.20.5.300">
    <property type="match status" value="1"/>
</dbReference>
<keyword evidence="4" id="KW-1185">Reference proteome</keyword>
<dbReference type="PANTHER" id="PTHR36508:SF1">
    <property type="entry name" value="PROTEIN SLYX"/>
    <property type="match status" value="1"/>
</dbReference>
<evidence type="ECO:0000256" key="1">
    <source>
        <dbReference type="HAMAP-Rule" id="MF_00715"/>
    </source>
</evidence>
<accession>A0A7W6CZK1</accession>
<evidence type="ECO:0000256" key="2">
    <source>
        <dbReference type="SAM" id="Coils"/>
    </source>
</evidence>
<protein>
    <recommendedName>
        <fullName evidence="1">Protein SlyX homolog</fullName>
    </recommendedName>
</protein>
<comment type="caution">
    <text evidence="3">The sequence shown here is derived from an EMBL/GenBank/DDBJ whole genome shotgun (WGS) entry which is preliminary data.</text>
</comment>
<name>A0A7W6CZK1_9HYPH</name>
<organism evidence="3 4">
    <name type="scientific">Hansschlegelia beijingensis</name>
    <dbReference type="NCBI Taxonomy" id="1133344"/>
    <lineage>
        <taxon>Bacteria</taxon>
        <taxon>Pseudomonadati</taxon>
        <taxon>Pseudomonadota</taxon>
        <taxon>Alphaproteobacteria</taxon>
        <taxon>Hyphomicrobiales</taxon>
        <taxon>Methylopilaceae</taxon>
        <taxon>Hansschlegelia</taxon>
    </lineage>
</organism>
<reference evidence="3 4" key="1">
    <citation type="submission" date="2020-08" db="EMBL/GenBank/DDBJ databases">
        <title>Genomic Encyclopedia of Type Strains, Phase IV (KMG-IV): sequencing the most valuable type-strain genomes for metagenomic binning, comparative biology and taxonomic classification.</title>
        <authorList>
            <person name="Goeker M."/>
        </authorList>
    </citation>
    <scope>NUCLEOTIDE SEQUENCE [LARGE SCALE GENOMIC DNA]</scope>
    <source>
        <strain evidence="3 4">DSM 25481</strain>
    </source>
</reference>
<proteinExistence type="inferred from homology"/>
<sequence length="71" mass="8017">MSTSTDELAERLDRLETRIAYQDEAIEALNQIITAQWGTIETLRRQVAEIGERLEDAAAALPPVDRPPPHY</sequence>
<evidence type="ECO:0000313" key="4">
    <source>
        <dbReference type="Proteomes" id="UP000528964"/>
    </source>
</evidence>
<keyword evidence="2" id="KW-0175">Coiled coil</keyword>
<gene>
    <name evidence="1" type="primary">slyX</name>
    <name evidence="3" type="ORF">GGR24_002633</name>
</gene>